<evidence type="ECO:0000256" key="1">
    <source>
        <dbReference type="SAM" id="MobiDB-lite"/>
    </source>
</evidence>
<accession>A0A0A0K4E5</accession>
<keyword evidence="3" id="KW-1185">Reference proteome</keyword>
<proteinExistence type="predicted"/>
<name>A0A0A0K4E5_CUCSA</name>
<evidence type="ECO:0000313" key="3">
    <source>
        <dbReference type="Proteomes" id="UP000029981"/>
    </source>
</evidence>
<reference evidence="2 3" key="3">
    <citation type="journal article" date="2010" name="BMC Genomics">
        <title>Transcriptome sequencing and comparative analysis of cucumber flowers with different sex types.</title>
        <authorList>
            <person name="Guo S."/>
            <person name="Zheng Y."/>
            <person name="Joung J.G."/>
            <person name="Liu S."/>
            <person name="Zhang Z."/>
            <person name="Crasta O.R."/>
            <person name="Sobral B.W."/>
            <person name="Xu Y."/>
            <person name="Huang S."/>
            <person name="Fei Z."/>
        </authorList>
    </citation>
    <scope>NUCLEOTIDE SEQUENCE [LARGE SCALE GENOMIC DNA]</scope>
    <source>
        <strain evidence="3">cv. 9930</strain>
    </source>
</reference>
<sequence>MLQTAKLKVARLARASARVLRLTAHIRLTQERLGAHSSRTAYTELACVRLTQKWLGCARLAYGLREAGSVKGKMARLLEKVARTEDSHDRLKLVIRARLGCVRRETFGSDEWRRPKTSDGEERGADDWRKLDGTGSRW</sequence>
<feature type="region of interest" description="Disordered" evidence="1">
    <location>
        <begin position="111"/>
        <end position="138"/>
    </location>
</feature>
<reference evidence="2 3" key="2">
    <citation type="journal article" date="2009" name="PLoS ONE">
        <title>An integrated genetic and cytogenetic map of the cucumber genome.</title>
        <authorList>
            <person name="Ren Y."/>
            <person name="Zhang Z."/>
            <person name="Liu J."/>
            <person name="Staub J.E."/>
            <person name="Han Y."/>
            <person name="Cheng Z."/>
            <person name="Li X."/>
            <person name="Lu J."/>
            <person name="Miao H."/>
            <person name="Kang H."/>
            <person name="Xie B."/>
            <person name="Gu X."/>
            <person name="Wang X."/>
            <person name="Du Y."/>
            <person name="Jin W."/>
            <person name="Huang S."/>
        </authorList>
    </citation>
    <scope>NUCLEOTIDE SEQUENCE [LARGE SCALE GENOMIC DNA]</scope>
    <source>
        <strain evidence="3">cv. 9930</strain>
    </source>
</reference>
<evidence type="ECO:0000313" key="2">
    <source>
        <dbReference type="EMBL" id="KGN44525.1"/>
    </source>
</evidence>
<dbReference type="AlphaFoldDB" id="A0A0A0K4E5"/>
<organism evidence="2 3">
    <name type="scientific">Cucumis sativus</name>
    <name type="common">Cucumber</name>
    <dbReference type="NCBI Taxonomy" id="3659"/>
    <lineage>
        <taxon>Eukaryota</taxon>
        <taxon>Viridiplantae</taxon>
        <taxon>Streptophyta</taxon>
        <taxon>Embryophyta</taxon>
        <taxon>Tracheophyta</taxon>
        <taxon>Spermatophyta</taxon>
        <taxon>Magnoliopsida</taxon>
        <taxon>eudicotyledons</taxon>
        <taxon>Gunneridae</taxon>
        <taxon>Pentapetalae</taxon>
        <taxon>rosids</taxon>
        <taxon>fabids</taxon>
        <taxon>Cucurbitales</taxon>
        <taxon>Cucurbitaceae</taxon>
        <taxon>Benincaseae</taxon>
        <taxon>Cucumis</taxon>
    </lineage>
</organism>
<feature type="compositionally biased region" description="Basic and acidic residues" evidence="1">
    <location>
        <begin position="111"/>
        <end position="132"/>
    </location>
</feature>
<dbReference type="Gramene" id="KGN44525">
    <property type="protein sequence ID" value="KGN44525"/>
    <property type="gene ID" value="Csa_7G325170"/>
</dbReference>
<reference evidence="2 3" key="1">
    <citation type="journal article" date="2009" name="Nat. Genet.">
        <title>The genome of the cucumber, Cucumis sativus L.</title>
        <authorList>
            <person name="Huang S."/>
            <person name="Li R."/>
            <person name="Zhang Z."/>
            <person name="Li L."/>
            <person name="Gu X."/>
            <person name="Fan W."/>
            <person name="Lucas W.J."/>
            <person name="Wang X."/>
            <person name="Xie B."/>
            <person name="Ni P."/>
            <person name="Ren Y."/>
            <person name="Zhu H."/>
            <person name="Li J."/>
            <person name="Lin K."/>
            <person name="Jin W."/>
            <person name="Fei Z."/>
            <person name="Li G."/>
            <person name="Staub J."/>
            <person name="Kilian A."/>
            <person name="van der Vossen E.A."/>
            <person name="Wu Y."/>
            <person name="Guo J."/>
            <person name="He J."/>
            <person name="Jia Z."/>
            <person name="Ren Y."/>
            <person name="Tian G."/>
            <person name="Lu Y."/>
            <person name="Ruan J."/>
            <person name="Qian W."/>
            <person name="Wang M."/>
            <person name="Huang Q."/>
            <person name="Li B."/>
            <person name="Xuan Z."/>
            <person name="Cao J."/>
            <person name="Asan"/>
            <person name="Wu Z."/>
            <person name="Zhang J."/>
            <person name="Cai Q."/>
            <person name="Bai Y."/>
            <person name="Zhao B."/>
            <person name="Han Y."/>
            <person name="Li Y."/>
            <person name="Li X."/>
            <person name="Wang S."/>
            <person name="Shi Q."/>
            <person name="Liu S."/>
            <person name="Cho W.K."/>
            <person name="Kim J.Y."/>
            <person name="Xu Y."/>
            <person name="Heller-Uszynska K."/>
            <person name="Miao H."/>
            <person name="Cheng Z."/>
            <person name="Zhang S."/>
            <person name="Wu J."/>
            <person name="Yang Y."/>
            <person name="Kang H."/>
            <person name="Li M."/>
            <person name="Liang H."/>
            <person name="Ren X."/>
            <person name="Shi Z."/>
            <person name="Wen M."/>
            <person name="Jian M."/>
            <person name="Yang H."/>
            <person name="Zhang G."/>
            <person name="Yang Z."/>
            <person name="Chen R."/>
            <person name="Liu S."/>
            <person name="Li J."/>
            <person name="Ma L."/>
            <person name="Liu H."/>
            <person name="Zhou Y."/>
            <person name="Zhao J."/>
            <person name="Fang X."/>
            <person name="Li G."/>
            <person name="Fang L."/>
            <person name="Li Y."/>
            <person name="Liu D."/>
            <person name="Zheng H."/>
            <person name="Zhang Y."/>
            <person name="Qin N."/>
            <person name="Li Z."/>
            <person name="Yang G."/>
            <person name="Yang S."/>
            <person name="Bolund L."/>
            <person name="Kristiansen K."/>
            <person name="Zheng H."/>
            <person name="Li S."/>
            <person name="Zhang X."/>
            <person name="Yang H."/>
            <person name="Wang J."/>
            <person name="Sun R."/>
            <person name="Zhang B."/>
            <person name="Jiang S."/>
            <person name="Wang J."/>
            <person name="Du Y."/>
            <person name="Li S."/>
        </authorList>
    </citation>
    <scope>NUCLEOTIDE SEQUENCE [LARGE SCALE GENOMIC DNA]</scope>
    <source>
        <strain evidence="3">cv. 9930</strain>
    </source>
</reference>
<dbReference type="EMBL" id="CM002928">
    <property type="protein sequence ID" value="KGN44525.1"/>
    <property type="molecule type" value="Genomic_DNA"/>
</dbReference>
<gene>
    <name evidence="2" type="ORF">Csa_7G325170</name>
</gene>
<protein>
    <submittedName>
        <fullName evidence="2">Uncharacterized protein</fullName>
    </submittedName>
</protein>
<dbReference type="Proteomes" id="UP000029981">
    <property type="component" value="Chromosome 7"/>
</dbReference>
<reference evidence="2 3" key="4">
    <citation type="journal article" date="2011" name="BMC Genomics">
        <title>RNA-Seq improves annotation of protein-coding genes in the cucumber genome.</title>
        <authorList>
            <person name="Li Z."/>
            <person name="Zhang Z."/>
            <person name="Yan P."/>
            <person name="Huang S."/>
            <person name="Fei Z."/>
            <person name="Lin K."/>
        </authorList>
    </citation>
    <scope>NUCLEOTIDE SEQUENCE [LARGE SCALE GENOMIC DNA]</scope>
    <source>
        <strain evidence="3">cv. 9930</strain>
    </source>
</reference>